<dbReference type="InterPro" id="IPR011010">
    <property type="entry name" value="DNA_brk_join_enz"/>
</dbReference>
<reference evidence="7 8" key="1">
    <citation type="submission" date="2016-08" db="EMBL/GenBank/DDBJ databases">
        <authorList>
            <person name="Seilhamer J.J."/>
        </authorList>
    </citation>
    <scope>NUCLEOTIDE SEQUENCE [LARGE SCALE GENOMIC DNA]</scope>
    <source>
        <strain evidence="7 8">SDA_GO95</strain>
    </source>
</reference>
<name>A0A1G4EL35_BACMY</name>
<dbReference type="InterPro" id="IPR044068">
    <property type="entry name" value="CB"/>
</dbReference>
<dbReference type="InterPro" id="IPR013762">
    <property type="entry name" value="Integrase-like_cat_sf"/>
</dbReference>
<protein>
    <recommendedName>
        <fullName evidence="9">Integrase</fullName>
    </recommendedName>
</protein>
<dbReference type="PANTHER" id="PTHR30349:SF41">
    <property type="entry name" value="INTEGRASE_RECOMBINASE PROTEIN MJ0367-RELATED"/>
    <property type="match status" value="1"/>
</dbReference>
<evidence type="ECO:0000313" key="7">
    <source>
        <dbReference type="EMBL" id="SCB66826.1"/>
    </source>
</evidence>
<dbReference type="Pfam" id="PF00589">
    <property type="entry name" value="Phage_integrase"/>
    <property type="match status" value="1"/>
</dbReference>
<dbReference type="Gene3D" id="1.10.443.10">
    <property type="entry name" value="Intergrase catalytic core"/>
    <property type="match status" value="1"/>
</dbReference>
<feature type="domain" description="Tyr recombinase" evidence="5">
    <location>
        <begin position="189"/>
        <end position="381"/>
    </location>
</feature>
<evidence type="ECO:0000259" key="5">
    <source>
        <dbReference type="PROSITE" id="PS51898"/>
    </source>
</evidence>
<dbReference type="GO" id="GO:0003677">
    <property type="term" value="F:DNA binding"/>
    <property type="evidence" value="ECO:0007669"/>
    <property type="project" value="UniProtKB-UniRule"/>
</dbReference>
<dbReference type="SUPFAM" id="SSF56349">
    <property type="entry name" value="DNA breaking-rejoining enzymes"/>
    <property type="match status" value="1"/>
</dbReference>
<dbReference type="AlphaFoldDB" id="A0A1G4EL35"/>
<evidence type="ECO:0000256" key="4">
    <source>
        <dbReference type="PROSITE-ProRule" id="PRU01248"/>
    </source>
</evidence>
<evidence type="ECO:0000259" key="6">
    <source>
        <dbReference type="PROSITE" id="PS51900"/>
    </source>
</evidence>
<accession>A0A1G4EL35</accession>
<sequence length="399" mass="48210">MKFELIKIHSETSLENIEKQKQNFANIISLWNRDYINEAEFKKEHNEREDTYTYEGFSNEEILYYYLNRQTHFDQEKRIKDESRTLYARDLSQFYFFIKQSTEFLQQDVKDYKVGQVWRNLRKRHIRNYQKWLSQDAISYQSKEKYKASTISRKLGVIRSYLKWLYEIQYIQEPLHVEILSTAVNKQHKPKRELSYEEVKQLLNYYKDNEINYALLSVLATTGLRVAEVAHAKWEDLEYDAIRGRYYLIVDTKGDNERIVSINKEIFNRIIAFRIRRRLPVDIGNKNGKTIFQTKNHTAYRENYLSQYISKIIKDTKLSFTENIRITPHFFRHFYVQYLYDYKRLAPHVIAAAVGHKNDRTTKENYLKQRLTKDNDAGNLLRKMNSNFVHIKINCVIYI</sequence>
<dbReference type="InterPro" id="IPR002104">
    <property type="entry name" value="Integrase_catalytic"/>
</dbReference>
<keyword evidence="3" id="KW-0233">DNA recombination</keyword>
<dbReference type="PANTHER" id="PTHR30349">
    <property type="entry name" value="PHAGE INTEGRASE-RELATED"/>
    <property type="match status" value="1"/>
</dbReference>
<comment type="similarity">
    <text evidence="1">Belongs to the 'phage' integrase family.</text>
</comment>
<proteinExistence type="inferred from homology"/>
<dbReference type="InterPro" id="IPR050090">
    <property type="entry name" value="Tyrosine_recombinase_XerCD"/>
</dbReference>
<dbReference type="Gene3D" id="1.10.150.130">
    <property type="match status" value="1"/>
</dbReference>
<keyword evidence="2 4" id="KW-0238">DNA-binding</keyword>
<feature type="domain" description="Core-binding (CB)" evidence="6">
    <location>
        <begin position="57"/>
        <end position="166"/>
    </location>
</feature>
<dbReference type="EMBL" id="FMAK01000021">
    <property type="protein sequence ID" value="SCB66826.1"/>
    <property type="molecule type" value="Genomic_DNA"/>
</dbReference>
<dbReference type="RefSeq" id="WP_088098775.1">
    <property type="nucleotide sequence ID" value="NZ_FMAK01000021.1"/>
</dbReference>
<evidence type="ECO:0000256" key="3">
    <source>
        <dbReference type="ARBA" id="ARBA00023172"/>
    </source>
</evidence>
<evidence type="ECO:0000313" key="8">
    <source>
        <dbReference type="Proteomes" id="UP000195696"/>
    </source>
</evidence>
<dbReference type="CDD" id="cd00397">
    <property type="entry name" value="DNA_BRE_C"/>
    <property type="match status" value="1"/>
</dbReference>
<dbReference type="PROSITE" id="PS51898">
    <property type="entry name" value="TYR_RECOMBINASE"/>
    <property type="match status" value="1"/>
</dbReference>
<dbReference type="GO" id="GO:0015074">
    <property type="term" value="P:DNA integration"/>
    <property type="evidence" value="ECO:0007669"/>
    <property type="project" value="InterPro"/>
</dbReference>
<evidence type="ECO:0000256" key="2">
    <source>
        <dbReference type="ARBA" id="ARBA00023125"/>
    </source>
</evidence>
<dbReference type="Proteomes" id="UP000195696">
    <property type="component" value="Unassembled WGS sequence"/>
</dbReference>
<dbReference type="InterPro" id="IPR010998">
    <property type="entry name" value="Integrase_recombinase_N"/>
</dbReference>
<organism evidence="7 8">
    <name type="scientific">Bacillus mycoides</name>
    <dbReference type="NCBI Taxonomy" id="1405"/>
    <lineage>
        <taxon>Bacteria</taxon>
        <taxon>Bacillati</taxon>
        <taxon>Bacillota</taxon>
        <taxon>Bacilli</taxon>
        <taxon>Bacillales</taxon>
        <taxon>Bacillaceae</taxon>
        <taxon>Bacillus</taxon>
        <taxon>Bacillus cereus group</taxon>
    </lineage>
</organism>
<evidence type="ECO:0008006" key="9">
    <source>
        <dbReference type="Google" id="ProtNLM"/>
    </source>
</evidence>
<gene>
    <name evidence="7" type="ORF">BWGO95_00943</name>
</gene>
<evidence type="ECO:0000256" key="1">
    <source>
        <dbReference type="ARBA" id="ARBA00008857"/>
    </source>
</evidence>
<dbReference type="GO" id="GO:0006310">
    <property type="term" value="P:DNA recombination"/>
    <property type="evidence" value="ECO:0007669"/>
    <property type="project" value="UniProtKB-KW"/>
</dbReference>
<dbReference type="PROSITE" id="PS51900">
    <property type="entry name" value="CB"/>
    <property type="match status" value="1"/>
</dbReference>